<evidence type="ECO:0000313" key="2">
    <source>
        <dbReference type="EMBL" id="TNN46683.1"/>
    </source>
</evidence>
<sequence length="131" mass="13661">MPVNCECTAHRDPATRGLLGPCAPSLLCATPDKNTASFDLQRALTARCAQRSVGQSARPLSASRPIGQREAPRESSGAGASVPVPLATPSPRRGTCGAFEDPRFPSISVTFNPSEGYLYADSRSPSSGESV</sequence>
<feature type="region of interest" description="Disordered" evidence="1">
    <location>
        <begin position="49"/>
        <end position="105"/>
    </location>
</feature>
<gene>
    <name evidence="2" type="ORF">EYF80_043091</name>
</gene>
<feature type="region of interest" description="Disordered" evidence="1">
    <location>
        <begin position="112"/>
        <end position="131"/>
    </location>
</feature>
<dbReference type="EMBL" id="SRLO01000778">
    <property type="protein sequence ID" value="TNN46683.1"/>
    <property type="molecule type" value="Genomic_DNA"/>
</dbReference>
<proteinExistence type="predicted"/>
<evidence type="ECO:0000256" key="1">
    <source>
        <dbReference type="SAM" id="MobiDB-lite"/>
    </source>
</evidence>
<name>A0A4Z2G195_9TELE</name>
<dbReference type="AlphaFoldDB" id="A0A4Z2G195"/>
<accession>A0A4Z2G195</accession>
<protein>
    <submittedName>
        <fullName evidence="2">Uncharacterized protein</fullName>
    </submittedName>
</protein>
<comment type="caution">
    <text evidence="2">The sequence shown here is derived from an EMBL/GenBank/DDBJ whole genome shotgun (WGS) entry which is preliminary data.</text>
</comment>
<keyword evidence="3" id="KW-1185">Reference proteome</keyword>
<evidence type="ECO:0000313" key="3">
    <source>
        <dbReference type="Proteomes" id="UP000314294"/>
    </source>
</evidence>
<reference evidence="2 3" key="1">
    <citation type="submission" date="2019-03" db="EMBL/GenBank/DDBJ databases">
        <title>First draft genome of Liparis tanakae, snailfish: a comprehensive survey of snailfish specific genes.</title>
        <authorList>
            <person name="Kim W."/>
            <person name="Song I."/>
            <person name="Jeong J.-H."/>
            <person name="Kim D."/>
            <person name="Kim S."/>
            <person name="Ryu S."/>
            <person name="Song J.Y."/>
            <person name="Lee S.K."/>
        </authorList>
    </citation>
    <scope>NUCLEOTIDE SEQUENCE [LARGE SCALE GENOMIC DNA]</scope>
    <source>
        <tissue evidence="2">Muscle</tissue>
    </source>
</reference>
<dbReference type="Proteomes" id="UP000314294">
    <property type="component" value="Unassembled WGS sequence"/>
</dbReference>
<organism evidence="2 3">
    <name type="scientific">Liparis tanakae</name>
    <name type="common">Tanaka's snailfish</name>
    <dbReference type="NCBI Taxonomy" id="230148"/>
    <lineage>
        <taxon>Eukaryota</taxon>
        <taxon>Metazoa</taxon>
        <taxon>Chordata</taxon>
        <taxon>Craniata</taxon>
        <taxon>Vertebrata</taxon>
        <taxon>Euteleostomi</taxon>
        <taxon>Actinopterygii</taxon>
        <taxon>Neopterygii</taxon>
        <taxon>Teleostei</taxon>
        <taxon>Neoteleostei</taxon>
        <taxon>Acanthomorphata</taxon>
        <taxon>Eupercaria</taxon>
        <taxon>Perciformes</taxon>
        <taxon>Cottioidei</taxon>
        <taxon>Cottales</taxon>
        <taxon>Liparidae</taxon>
        <taxon>Liparis</taxon>
    </lineage>
</organism>